<evidence type="ECO:0000256" key="4">
    <source>
        <dbReference type="ARBA" id="ARBA00022692"/>
    </source>
</evidence>
<dbReference type="InterPro" id="IPR036942">
    <property type="entry name" value="Beta-barrel_TonB_sf"/>
</dbReference>
<evidence type="ECO:0000313" key="16">
    <source>
        <dbReference type="Proteomes" id="UP000798808"/>
    </source>
</evidence>
<dbReference type="InterPro" id="IPR037066">
    <property type="entry name" value="Plug_dom_sf"/>
</dbReference>
<dbReference type="InterPro" id="IPR012910">
    <property type="entry name" value="Plug_dom"/>
</dbReference>
<dbReference type="Gene3D" id="2.40.170.20">
    <property type="entry name" value="TonB-dependent receptor, beta-barrel domain"/>
    <property type="match status" value="1"/>
</dbReference>
<reference evidence="15 16" key="1">
    <citation type="submission" date="2019-02" db="EMBL/GenBank/DDBJ databases">
        <authorList>
            <person name="Goldberg S.R."/>
            <person name="Haltli B.A."/>
            <person name="Correa H."/>
            <person name="Russell K.G."/>
        </authorList>
    </citation>
    <scope>NUCLEOTIDE SEQUENCE [LARGE SCALE GENOMIC DNA]</scope>
    <source>
        <strain evidence="15 16">JCM 16186</strain>
    </source>
</reference>
<feature type="domain" description="TonB-dependent receptor plug" evidence="14">
    <location>
        <begin position="57"/>
        <end position="166"/>
    </location>
</feature>
<keyword evidence="7 10" id="KW-0472">Membrane</keyword>
<keyword evidence="4 10" id="KW-0812">Transmembrane</keyword>
<keyword evidence="2 10" id="KW-0813">Transport</keyword>
<dbReference type="PROSITE" id="PS52016">
    <property type="entry name" value="TONB_DEPENDENT_REC_3"/>
    <property type="match status" value="1"/>
</dbReference>
<dbReference type="SUPFAM" id="SSF56935">
    <property type="entry name" value="Porins"/>
    <property type="match status" value="1"/>
</dbReference>
<evidence type="ECO:0000256" key="9">
    <source>
        <dbReference type="ARBA" id="ARBA00023237"/>
    </source>
</evidence>
<comment type="caution">
    <text evidence="15">The sequence shown here is derived from an EMBL/GenBank/DDBJ whole genome shotgun (WGS) entry which is preliminary data.</text>
</comment>
<evidence type="ECO:0000256" key="8">
    <source>
        <dbReference type="ARBA" id="ARBA00023170"/>
    </source>
</evidence>
<dbReference type="InterPro" id="IPR000531">
    <property type="entry name" value="Beta-barrel_TonB"/>
</dbReference>
<evidence type="ECO:0000256" key="3">
    <source>
        <dbReference type="ARBA" id="ARBA00022452"/>
    </source>
</evidence>
<evidence type="ECO:0000256" key="5">
    <source>
        <dbReference type="ARBA" id="ARBA00022729"/>
    </source>
</evidence>
<keyword evidence="8 15" id="KW-0675">Receptor</keyword>
<dbReference type="PANTHER" id="PTHR30069">
    <property type="entry name" value="TONB-DEPENDENT OUTER MEMBRANE RECEPTOR"/>
    <property type="match status" value="1"/>
</dbReference>
<name>A0ABW9RT10_9BACT</name>
<evidence type="ECO:0000256" key="7">
    <source>
        <dbReference type="ARBA" id="ARBA00023136"/>
    </source>
</evidence>
<evidence type="ECO:0000259" key="13">
    <source>
        <dbReference type="Pfam" id="PF00593"/>
    </source>
</evidence>
<keyword evidence="3 10" id="KW-1134">Transmembrane beta strand</keyword>
<dbReference type="Proteomes" id="UP000798808">
    <property type="component" value="Unassembled WGS sequence"/>
</dbReference>
<evidence type="ECO:0000256" key="2">
    <source>
        <dbReference type="ARBA" id="ARBA00022448"/>
    </source>
</evidence>
<feature type="signal peptide" evidence="12">
    <location>
        <begin position="1"/>
        <end position="24"/>
    </location>
</feature>
<comment type="subcellular location">
    <subcellularLocation>
        <location evidence="1 10">Cell outer membrane</location>
        <topology evidence="1 10">Multi-pass membrane protein</topology>
    </subcellularLocation>
</comment>
<evidence type="ECO:0000313" key="15">
    <source>
        <dbReference type="EMBL" id="MTI26434.1"/>
    </source>
</evidence>
<dbReference type="Gene3D" id="2.170.130.10">
    <property type="entry name" value="TonB-dependent receptor, plug domain"/>
    <property type="match status" value="1"/>
</dbReference>
<feature type="domain" description="TonB-dependent receptor-like beta-barrel" evidence="13">
    <location>
        <begin position="276"/>
        <end position="633"/>
    </location>
</feature>
<proteinExistence type="inferred from homology"/>
<gene>
    <name evidence="15" type="ORF">E1163_15860</name>
</gene>
<dbReference type="EMBL" id="SMLW01000580">
    <property type="protein sequence ID" value="MTI26434.1"/>
    <property type="molecule type" value="Genomic_DNA"/>
</dbReference>
<dbReference type="RefSeq" id="WP_155173447.1">
    <property type="nucleotide sequence ID" value="NZ_BAAAFL010000012.1"/>
</dbReference>
<evidence type="ECO:0000256" key="10">
    <source>
        <dbReference type="PROSITE-ProRule" id="PRU01360"/>
    </source>
</evidence>
<sequence length="664" mass="75048">MRIRRYAYFLSSLMFLSLGTVSQAQEEDLDQYFEMSLDELINLEISVASKTAEAYINSPSSVYVFTATEIERMGVRSVEELLNYVPGYFTGLDIEQGKAYRIGARGRSTALSESVLFLVNGNRLNDLYTGGVSIINRLIPVENIKQIEVIRGPGSSLYGSNAFLGVVNIVTKENVNDIQLSYGNFHSVSVAGNFSKSYENVDINAFVKGFSNDGYEFDEFTDLVGRTSDMTDQERGFDAMLGVDYKGLKVEMRHHEREFRGFYGLGGVADFNNSEESFQTMLNFSYRLAVTEKLKLNFKVGRRVETWKTKAVIFPAGYDGWTEDFFAGPFMKSSANSLNVDAAYLLADKNELLTGLSYEQGGISKAVSLTTHDYVEFNYFGGIREYELPFNNTDDRRHVWGFFIQDKHSFNDHLKLTFGARLDSYSDFGTSLNPRGAIIYNTPWKGILKLMYGQAFRAPNYLELYDQNNPVDYGNTALDAEEIKTMEVAYTQNFTIFSVTATYFHNTIENLIFLDPDAPPVRAENNPLLAPTFYNLPGNINTSGVEVGVTYRPSGKFTFTGTFSELMDDFTYIPKRMISARTNFKFWKLNLNINGIYHGEIRQVSDQSGYVVLNTRLHIKFDDITFFGSVNNLTDELYRTPTTLSDVGVVNRGRLLSFGLKVNL</sequence>
<accession>A0ABW9RT10</accession>
<dbReference type="Pfam" id="PF07715">
    <property type="entry name" value="Plug"/>
    <property type="match status" value="1"/>
</dbReference>
<keyword evidence="5 12" id="KW-0732">Signal</keyword>
<keyword evidence="6 11" id="KW-0798">TonB box</keyword>
<keyword evidence="16" id="KW-1185">Reference proteome</keyword>
<evidence type="ECO:0000256" key="12">
    <source>
        <dbReference type="SAM" id="SignalP"/>
    </source>
</evidence>
<comment type="similarity">
    <text evidence="10 11">Belongs to the TonB-dependent receptor family.</text>
</comment>
<keyword evidence="9 10" id="KW-0998">Cell outer membrane</keyword>
<evidence type="ECO:0000259" key="14">
    <source>
        <dbReference type="Pfam" id="PF07715"/>
    </source>
</evidence>
<feature type="chain" id="PRO_5046953747" evidence="12">
    <location>
        <begin position="25"/>
        <end position="664"/>
    </location>
</feature>
<dbReference type="PANTHER" id="PTHR30069:SF29">
    <property type="entry name" value="HEMOGLOBIN AND HEMOGLOBIN-HAPTOGLOBIN-BINDING PROTEIN 1-RELATED"/>
    <property type="match status" value="1"/>
</dbReference>
<protein>
    <submittedName>
        <fullName evidence="15">TonB-dependent receptor</fullName>
    </submittedName>
</protein>
<evidence type="ECO:0000256" key="6">
    <source>
        <dbReference type="ARBA" id="ARBA00023077"/>
    </source>
</evidence>
<dbReference type="InterPro" id="IPR039426">
    <property type="entry name" value="TonB-dep_rcpt-like"/>
</dbReference>
<organism evidence="15 16">
    <name type="scientific">Fulvivirga kasyanovii</name>
    <dbReference type="NCBI Taxonomy" id="396812"/>
    <lineage>
        <taxon>Bacteria</taxon>
        <taxon>Pseudomonadati</taxon>
        <taxon>Bacteroidota</taxon>
        <taxon>Cytophagia</taxon>
        <taxon>Cytophagales</taxon>
        <taxon>Fulvivirgaceae</taxon>
        <taxon>Fulvivirga</taxon>
    </lineage>
</organism>
<evidence type="ECO:0000256" key="11">
    <source>
        <dbReference type="RuleBase" id="RU003357"/>
    </source>
</evidence>
<evidence type="ECO:0000256" key="1">
    <source>
        <dbReference type="ARBA" id="ARBA00004571"/>
    </source>
</evidence>
<dbReference type="Pfam" id="PF00593">
    <property type="entry name" value="TonB_dep_Rec_b-barrel"/>
    <property type="match status" value="1"/>
</dbReference>